<evidence type="ECO:0000256" key="2">
    <source>
        <dbReference type="ARBA" id="ARBA00022723"/>
    </source>
</evidence>
<dbReference type="SUPFAM" id="SSF56281">
    <property type="entry name" value="Metallo-hydrolase/oxidoreductase"/>
    <property type="match status" value="1"/>
</dbReference>
<dbReference type="InterPro" id="IPR001279">
    <property type="entry name" value="Metallo-B-lactamas"/>
</dbReference>
<dbReference type="InterPro" id="IPR036866">
    <property type="entry name" value="RibonucZ/Hydroxyglut_hydro"/>
</dbReference>
<keyword evidence="4" id="KW-0862">Zinc</keyword>
<evidence type="ECO:0000256" key="4">
    <source>
        <dbReference type="ARBA" id="ARBA00022833"/>
    </source>
</evidence>
<dbReference type="Proteomes" id="UP000824094">
    <property type="component" value="Unassembled WGS sequence"/>
</dbReference>
<evidence type="ECO:0000313" key="6">
    <source>
        <dbReference type="EMBL" id="HIU60002.1"/>
    </source>
</evidence>
<reference evidence="6" key="2">
    <citation type="journal article" date="2021" name="PeerJ">
        <title>Extensive microbial diversity within the chicken gut microbiome revealed by metagenomics and culture.</title>
        <authorList>
            <person name="Gilroy R."/>
            <person name="Ravi A."/>
            <person name="Getino M."/>
            <person name="Pursley I."/>
            <person name="Horton D.L."/>
            <person name="Alikhan N.F."/>
            <person name="Baker D."/>
            <person name="Gharbi K."/>
            <person name="Hall N."/>
            <person name="Watson M."/>
            <person name="Adriaenssens E.M."/>
            <person name="Foster-Nyarko E."/>
            <person name="Jarju S."/>
            <person name="Secka A."/>
            <person name="Antonio M."/>
            <person name="Oren A."/>
            <person name="Chaudhuri R.R."/>
            <person name="La Ragione R."/>
            <person name="Hildebrand F."/>
            <person name="Pallen M.J."/>
        </authorList>
    </citation>
    <scope>NUCLEOTIDE SEQUENCE</scope>
    <source>
        <strain evidence="6">18911</strain>
    </source>
</reference>
<evidence type="ECO:0000313" key="7">
    <source>
        <dbReference type="Proteomes" id="UP000824094"/>
    </source>
</evidence>
<organism evidence="6 7">
    <name type="scientific">Candidatus Stercoripulliclostridium merdigallinarum</name>
    <dbReference type="NCBI Taxonomy" id="2840951"/>
    <lineage>
        <taxon>Bacteria</taxon>
        <taxon>Bacillati</taxon>
        <taxon>Bacillota</taxon>
        <taxon>Clostridia</taxon>
        <taxon>Eubacteriales</taxon>
        <taxon>Candidatus Stercoripulliclostridium</taxon>
    </lineage>
</organism>
<dbReference type="PANTHER" id="PTHR46233">
    <property type="entry name" value="HYDROXYACYLGLUTATHIONE HYDROLASE GLOC"/>
    <property type="match status" value="1"/>
</dbReference>
<evidence type="ECO:0000256" key="1">
    <source>
        <dbReference type="ARBA" id="ARBA00001947"/>
    </source>
</evidence>
<comment type="cofactor">
    <cofactor evidence="1">
        <name>Zn(2+)</name>
        <dbReference type="ChEBI" id="CHEBI:29105"/>
    </cofactor>
</comment>
<protein>
    <submittedName>
        <fullName evidence="6">MBL fold metallo-hydrolase</fullName>
    </submittedName>
</protein>
<dbReference type="PANTHER" id="PTHR46233:SF3">
    <property type="entry name" value="HYDROXYACYLGLUTATHIONE HYDROLASE GLOC"/>
    <property type="match status" value="1"/>
</dbReference>
<proteinExistence type="predicted"/>
<dbReference type="InterPro" id="IPR051453">
    <property type="entry name" value="MBL_Glyoxalase_II"/>
</dbReference>
<accession>A0A9D1MGR7</accession>
<feature type="domain" description="Metallo-beta-lactamase" evidence="5">
    <location>
        <begin position="13"/>
        <end position="190"/>
    </location>
</feature>
<dbReference type="SMART" id="SM00849">
    <property type="entry name" value="Lactamase_B"/>
    <property type="match status" value="1"/>
</dbReference>
<evidence type="ECO:0000256" key="3">
    <source>
        <dbReference type="ARBA" id="ARBA00022801"/>
    </source>
</evidence>
<keyword evidence="3" id="KW-0378">Hydrolase</keyword>
<dbReference type="GO" id="GO:0016787">
    <property type="term" value="F:hydrolase activity"/>
    <property type="evidence" value="ECO:0007669"/>
    <property type="project" value="UniProtKB-KW"/>
</dbReference>
<evidence type="ECO:0000259" key="5">
    <source>
        <dbReference type="SMART" id="SM00849"/>
    </source>
</evidence>
<reference evidence="6" key="1">
    <citation type="submission" date="2020-10" db="EMBL/GenBank/DDBJ databases">
        <authorList>
            <person name="Gilroy R."/>
        </authorList>
    </citation>
    <scope>NUCLEOTIDE SEQUENCE</scope>
    <source>
        <strain evidence="6">18911</strain>
    </source>
</reference>
<comment type="caution">
    <text evidence="6">The sequence shown here is derived from an EMBL/GenBank/DDBJ whole genome shotgun (WGS) entry which is preliminary data.</text>
</comment>
<dbReference type="EMBL" id="DVNF01000041">
    <property type="protein sequence ID" value="HIU60002.1"/>
    <property type="molecule type" value="Genomic_DNA"/>
</dbReference>
<name>A0A9D1MGR7_9FIRM</name>
<sequence length="213" mass="22867">MQIYPFNFPSLLGVNAYLVADEATGSAALIDCGRGYKKIADFAAEKGFKVEKVLLTHGHFDHVMEAAKWKAAGAEIFIHEADNELMKSGGAPDGFFGGAPKFAAGADVLLRGGESISVGNITFSVIHTPGHSRGSVCYLTDGAIFTGDTLFKGSFGRYDFPGGDKHELKDSLETLFALPGAENIVVYPGHDQPTNLHYEALTNPGRYCLDDQF</sequence>
<keyword evidence="2" id="KW-0479">Metal-binding</keyword>
<dbReference type="GO" id="GO:0046872">
    <property type="term" value="F:metal ion binding"/>
    <property type="evidence" value="ECO:0007669"/>
    <property type="project" value="UniProtKB-KW"/>
</dbReference>
<dbReference type="AlphaFoldDB" id="A0A9D1MGR7"/>
<dbReference type="Gene3D" id="3.60.15.10">
    <property type="entry name" value="Ribonuclease Z/Hydroxyacylglutathione hydrolase-like"/>
    <property type="match status" value="1"/>
</dbReference>
<dbReference type="Pfam" id="PF00753">
    <property type="entry name" value="Lactamase_B"/>
    <property type="match status" value="1"/>
</dbReference>
<dbReference type="CDD" id="cd06262">
    <property type="entry name" value="metallo-hydrolase-like_MBL-fold"/>
    <property type="match status" value="1"/>
</dbReference>
<gene>
    <name evidence="6" type="ORF">IAB05_01275</name>
</gene>